<evidence type="ECO:0000313" key="3">
    <source>
        <dbReference type="EMBL" id="KMZ64276.1"/>
    </source>
</evidence>
<keyword evidence="2" id="KW-0472">Membrane</keyword>
<name>A0A0K9P5H2_ZOSMR</name>
<dbReference type="Proteomes" id="UP000036987">
    <property type="component" value="Unassembled WGS sequence"/>
</dbReference>
<feature type="compositionally biased region" description="Basic residues" evidence="1">
    <location>
        <begin position="133"/>
        <end position="145"/>
    </location>
</feature>
<keyword evidence="4" id="KW-1185">Reference proteome</keyword>
<protein>
    <recommendedName>
        <fullName evidence="5">Transmembrane protein</fullName>
    </recommendedName>
</protein>
<dbReference type="AlphaFoldDB" id="A0A0K9P5H2"/>
<keyword evidence="2" id="KW-1133">Transmembrane helix</keyword>
<feature type="transmembrane region" description="Helical" evidence="2">
    <location>
        <begin position="87"/>
        <end position="111"/>
    </location>
</feature>
<comment type="caution">
    <text evidence="3">The sequence shown here is derived from an EMBL/GenBank/DDBJ whole genome shotgun (WGS) entry which is preliminary data.</text>
</comment>
<dbReference type="EMBL" id="LFYR01001172">
    <property type="protein sequence ID" value="KMZ64276.1"/>
    <property type="molecule type" value="Genomic_DNA"/>
</dbReference>
<feature type="region of interest" description="Disordered" evidence="1">
    <location>
        <begin position="121"/>
        <end position="169"/>
    </location>
</feature>
<keyword evidence="2" id="KW-0812">Transmembrane</keyword>
<accession>A0A0K9P5H2</accession>
<sequence>METTSIVSAITIPRGLFPALSSWHPKPLHLHLSSRERRISISRKRSSSLWKISVAESTDIVPELESSVEKVQQVIPAVTNDGIGTTVVSVLLTVAFVGLSILTIGVIYIAVTDFLQKREREKFEKEEEETAKKMKGKSKKKRKVNVRAGGPRGFGQKTTDADAEDQDDD</sequence>
<gene>
    <name evidence="3" type="ORF">ZOSMA_379G00160</name>
</gene>
<dbReference type="OMA" id="CWKISAI"/>
<dbReference type="PANTHER" id="PTHR36735:SF1">
    <property type="entry name" value="TRANSMEMBRANE PROTEIN"/>
    <property type="match status" value="1"/>
</dbReference>
<evidence type="ECO:0000256" key="1">
    <source>
        <dbReference type="SAM" id="MobiDB-lite"/>
    </source>
</evidence>
<organism evidence="3 4">
    <name type="scientific">Zostera marina</name>
    <name type="common">Eelgrass</name>
    <dbReference type="NCBI Taxonomy" id="29655"/>
    <lineage>
        <taxon>Eukaryota</taxon>
        <taxon>Viridiplantae</taxon>
        <taxon>Streptophyta</taxon>
        <taxon>Embryophyta</taxon>
        <taxon>Tracheophyta</taxon>
        <taxon>Spermatophyta</taxon>
        <taxon>Magnoliopsida</taxon>
        <taxon>Liliopsida</taxon>
        <taxon>Zosteraceae</taxon>
        <taxon>Zostera</taxon>
    </lineage>
</organism>
<dbReference type="OrthoDB" id="1930702at2759"/>
<evidence type="ECO:0000313" key="4">
    <source>
        <dbReference type="Proteomes" id="UP000036987"/>
    </source>
</evidence>
<dbReference type="PANTHER" id="PTHR36735">
    <property type="entry name" value="TRANSMEMBRANE PROTEIN"/>
    <property type="match status" value="1"/>
</dbReference>
<proteinExistence type="predicted"/>
<evidence type="ECO:0000256" key="2">
    <source>
        <dbReference type="SAM" id="Phobius"/>
    </source>
</evidence>
<reference evidence="4" key="1">
    <citation type="journal article" date="2016" name="Nature">
        <title>The genome of the seagrass Zostera marina reveals angiosperm adaptation to the sea.</title>
        <authorList>
            <person name="Olsen J.L."/>
            <person name="Rouze P."/>
            <person name="Verhelst B."/>
            <person name="Lin Y.-C."/>
            <person name="Bayer T."/>
            <person name="Collen J."/>
            <person name="Dattolo E."/>
            <person name="De Paoli E."/>
            <person name="Dittami S."/>
            <person name="Maumus F."/>
            <person name="Michel G."/>
            <person name="Kersting A."/>
            <person name="Lauritano C."/>
            <person name="Lohaus R."/>
            <person name="Toepel M."/>
            <person name="Tonon T."/>
            <person name="Vanneste K."/>
            <person name="Amirebrahimi M."/>
            <person name="Brakel J."/>
            <person name="Bostroem C."/>
            <person name="Chovatia M."/>
            <person name="Grimwood J."/>
            <person name="Jenkins J.W."/>
            <person name="Jueterbock A."/>
            <person name="Mraz A."/>
            <person name="Stam W.T."/>
            <person name="Tice H."/>
            <person name="Bornberg-Bauer E."/>
            <person name="Green P.J."/>
            <person name="Pearson G.A."/>
            <person name="Procaccini G."/>
            <person name="Duarte C.M."/>
            <person name="Schmutz J."/>
            <person name="Reusch T.B.H."/>
            <person name="Van de Peer Y."/>
        </authorList>
    </citation>
    <scope>NUCLEOTIDE SEQUENCE [LARGE SCALE GENOMIC DNA]</scope>
    <source>
        <strain evidence="4">cv. Finnish</strain>
    </source>
</reference>
<evidence type="ECO:0008006" key="5">
    <source>
        <dbReference type="Google" id="ProtNLM"/>
    </source>
</evidence>